<comment type="caution">
    <text evidence="2">The sequence shown here is derived from an EMBL/GenBank/DDBJ whole genome shotgun (WGS) entry which is preliminary data.</text>
</comment>
<accession>A0A7J7MVD0</accession>
<sequence length="204" mass="22731">MLLTMLFYLSVTVVPNLYGQEDKARGVNSKAKKYKTAPLQHRYLLENLFDGLCATGDFAWSLGMVSIHSTQQSEYVRLSDDMSVDDTHVPQAGVDYTWEGDVIPSYKQFISPLREPTPGTTSHTPVCQVGVRTQSKRKKSAAAVQPLELTELVQSLISVFTAQGVSTTSTNNYDTTSEVLKVLKDMVNSYEMDNVLYSKSLKFL</sequence>
<proteinExistence type="predicted"/>
<name>A0A7J7MVD0_9MAGN</name>
<gene>
    <name evidence="2" type="ORF">GIB67_012306</name>
</gene>
<dbReference type="AlphaFoldDB" id="A0A7J7MVD0"/>
<keyword evidence="1" id="KW-0732">Signal</keyword>
<organism evidence="2 3">
    <name type="scientific">Kingdonia uniflora</name>
    <dbReference type="NCBI Taxonomy" id="39325"/>
    <lineage>
        <taxon>Eukaryota</taxon>
        <taxon>Viridiplantae</taxon>
        <taxon>Streptophyta</taxon>
        <taxon>Embryophyta</taxon>
        <taxon>Tracheophyta</taxon>
        <taxon>Spermatophyta</taxon>
        <taxon>Magnoliopsida</taxon>
        <taxon>Ranunculales</taxon>
        <taxon>Circaeasteraceae</taxon>
        <taxon>Kingdonia</taxon>
    </lineage>
</organism>
<evidence type="ECO:0000256" key="1">
    <source>
        <dbReference type="SAM" id="SignalP"/>
    </source>
</evidence>
<dbReference type="Proteomes" id="UP000541444">
    <property type="component" value="Unassembled WGS sequence"/>
</dbReference>
<dbReference type="EMBL" id="JACGCM010001215">
    <property type="protein sequence ID" value="KAF6158889.1"/>
    <property type="molecule type" value="Genomic_DNA"/>
</dbReference>
<keyword evidence="3" id="KW-1185">Reference proteome</keyword>
<evidence type="ECO:0000313" key="3">
    <source>
        <dbReference type="Proteomes" id="UP000541444"/>
    </source>
</evidence>
<evidence type="ECO:0000313" key="2">
    <source>
        <dbReference type="EMBL" id="KAF6158889.1"/>
    </source>
</evidence>
<protein>
    <submittedName>
        <fullName evidence="2">Uncharacterized protein</fullName>
    </submittedName>
</protein>
<feature type="chain" id="PRO_5029641046" evidence="1">
    <location>
        <begin position="20"/>
        <end position="204"/>
    </location>
</feature>
<feature type="signal peptide" evidence="1">
    <location>
        <begin position="1"/>
        <end position="19"/>
    </location>
</feature>
<reference evidence="2 3" key="1">
    <citation type="journal article" date="2020" name="IScience">
        <title>Genome Sequencing of the Endangered Kingdonia uniflora (Circaeasteraceae, Ranunculales) Reveals Potential Mechanisms of Evolutionary Specialization.</title>
        <authorList>
            <person name="Sun Y."/>
            <person name="Deng T."/>
            <person name="Zhang A."/>
            <person name="Moore M.J."/>
            <person name="Landis J.B."/>
            <person name="Lin N."/>
            <person name="Zhang H."/>
            <person name="Zhang X."/>
            <person name="Huang J."/>
            <person name="Zhang X."/>
            <person name="Sun H."/>
            <person name="Wang H."/>
        </authorList>
    </citation>
    <scope>NUCLEOTIDE SEQUENCE [LARGE SCALE GENOMIC DNA]</scope>
    <source>
        <strain evidence="2">TB1705</strain>
        <tissue evidence="2">Leaf</tissue>
    </source>
</reference>